<keyword evidence="2" id="KW-1185">Reference proteome</keyword>
<sequence length="311" mass="35725">MIISASRRTDIPAFYADWLINRLKAGSVLLRNPYNPKNISRITFDRESVDCIVFWTKNAQPMLSKLGLIDAMDYPYYFQFTITPYEKQIERNLPDKPVIMDTFRRLSSLLGPRRVIWRYDPIIINQEYSVDYHLDKFGSMCNTLGSYTEQCVFSFIELYPKIRRNMQGIVKQPVLLADRHKVAQGFAKIAQEYQLSLATCCEGADFSLYPIKKAACIDQKLIEEITGYSLKPLKDEYQRSACNCLKSVDIGAYDCCSHGCIYCYATSNFDRVRANMRYHESSSPILTGKVGRETVSSKAGESLKQMQTVLF</sequence>
<dbReference type="Pfam" id="PF08902">
    <property type="entry name" value="DUF1848"/>
    <property type="match status" value="1"/>
</dbReference>
<protein>
    <submittedName>
        <fullName evidence="1">Uncharacterized protein DUF1848</fullName>
    </submittedName>
</protein>
<gene>
    <name evidence="1" type="ORF">EV210_102211</name>
</gene>
<dbReference type="InterPro" id="IPR014998">
    <property type="entry name" value="DUF1848"/>
</dbReference>
<accession>A0A4R1Q4T4</accession>
<evidence type="ECO:0000313" key="1">
    <source>
        <dbReference type="EMBL" id="TCL39297.1"/>
    </source>
</evidence>
<dbReference type="AlphaFoldDB" id="A0A4R1Q4T4"/>
<organism evidence="1 2">
    <name type="scientific">Anaerospora hongkongensis</name>
    <dbReference type="NCBI Taxonomy" id="244830"/>
    <lineage>
        <taxon>Bacteria</taxon>
        <taxon>Bacillati</taxon>
        <taxon>Bacillota</taxon>
        <taxon>Negativicutes</taxon>
        <taxon>Selenomonadales</taxon>
        <taxon>Sporomusaceae</taxon>
        <taxon>Anaerospora</taxon>
    </lineage>
</organism>
<dbReference type="Proteomes" id="UP000295063">
    <property type="component" value="Unassembled WGS sequence"/>
</dbReference>
<proteinExistence type="predicted"/>
<comment type="caution">
    <text evidence="1">The sequence shown here is derived from an EMBL/GenBank/DDBJ whole genome shotgun (WGS) entry which is preliminary data.</text>
</comment>
<evidence type="ECO:0000313" key="2">
    <source>
        <dbReference type="Proteomes" id="UP000295063"/>
    </source>
</evidence>
<dbReference type="EMBL" id="SLUI01000002">
    <property type="protein sequence ID" value="TCL39297.1"/>
    <property type="molecule type" value="Genomic_DNA"/>
</dbReference>
<name>A0A4R1Q4T4_9FIRM</name>
<reference evidence="1 2" key="1">
    <citation type="submission" date="2019-03" db="EMBL/GenBank/DDBJ databases">
        <title>Genomic Encyclopedia of Type Strains, Phase IV (KMG-IV): sequencing the most valuable type-strain genomes for metagenomic binning, comparative biology and taxonomic classification.</title>
        <authorList>
            <person name="Goeker M."/>
        </authorList>
    </citation>
    <scope>NUCLEOTIDE SEQUENCE [LARGE SCALE GENOMIC DNA]</scope>
    <source>
        <strain evidence="1 2">DSM 15969</strain>
    </source>
</reference>
<dbReference type="RefSeq" id="WP_165898769.1">
    <property type="nucleotide sequence ID" value="NZ_DAMAKO010000019.1"/>
</dbReference>